<sequence length="107" mass="12130">MSGDLFPCRDALIENLRRLRKPDEFTVSIETLDDVVFERDGEGKELIQIKHHINRAANLTDASPDLWKTLRMWCGNFISGVIRQDSVLLLITIAVTQDGSVASYLKK</sequence>
<organism evidence="1 2">
    <name type="scientific">Candidatus Brocadia carolinensis</name>
    <dbReference type="NCBI Taxonomy" id="1004156"/>
    <lineage>
        <taxon>Bacteria</taxon>
        <taxon>Pseudomonadati</taxon>
        <taxon>Planctomycetota</taxon>
        <taxon>Candidatus Brocadiia</taxon>
        <taxon>Candidatus Brocadiales</taxon>
        <taxon>Candidatus Brocadiaceae</taxon>
        <taxon>Candidatus Brocadia</taxon>
    </lineage>
</organism>
<comment type="caution">
    <text evidence="1">The sequence shown here is derived from an EMBL/GenBank/DDBJ whole genome shotgun (WGS) entry which is preliminary data.</text>
</comment>
<proteinExistence type="predicted"/>
<dbReference type="EMBL" id="AYTS01000076">
    <property type="protein sequence ID" value="OOP56548.1"/>
    <property type="molecule type" value="Genomic_DNA"/>
</dbReference>
<accession>A0A1V4ATU0</accession>
<dbReference type="AlphaFoldDB" id="A0A1V4ATU0"/>
<evidence type="ECO:0000313" key="1">
    <source>
        <dbReference type="EMBL" id="OOP56548.1"/>
    </source>
</evidence>
<dbReference type="Proteomes" id="UP000189681">
    <property type="component" value="Unassembled WGS sequence"/>
</dbReference>
<reference evidence="1 2" key="1">
    <citation type="journal article" date="2017" name="Water Res.">
        <title>Discovery and metagenomic analysis of an anammox bacterial enrichment related to Candidatus "Brocadia caroliniensis" in a full-scale glycerol-fed nitritation-denitritation separate centrate treatment process.</title>
        <authorList>
            <person name="Park H."/>
            <person name="Brotto A.C."/>
            <person name="van Loosdrecht M.C."/>
            <person name="Chandran K."/>
        </authorList>
    </citation>
    <scope>NUCLEOTIDE SEQUENCE [LARGE SCALE GENOMIC DNA]</scope>
    <source>
        <strain evidence="1">26THWARD</strain>
    </source>
</reference>
<gene>
    <name evidence="1" type="ORF">AYP45_08685</name>
</gene>
<protein>
    <submittedName>
        <fullName evidence="1">Uncharacterized protein</fullName>
    </submittedName>
</protein>
<evidence type="ECO:0000313" key="2">
    <source>
        <dbReference type="Proteomes" id="UP000189681"/>
    </source>
</evidence>
<dbReference type="STRING" id="1004156.AYP45_08685"/>
<name>A0A1V4ATU0_9BACT</name>